<comment type="caution">
    <text evidence="3">The sequence shown here is derived from an EMBL/GenBank/DDBJ whole genome shotgun (WGS) entry which is preliminary data.</text>
</comment>
<dbReference type="NCBIfam" id="TIGR03354">
    <property type="entry name" value="VI_FHA"/>
    <property type="match status" value="2"/>
</dbReference>
<organism evidence="3 4">
    <name type="scientific">Pseudomonas mangrovi</name>
    <dbReference type="NCBI Taxonomy" id="2161748"/>
    <lineage>
        <taxon>Bacteria</taxon>
        <taxon>Pseudomonadati</taxon>
        <taxon>Pseudomonadota</taxon>
        <taxon>Gammaproteobacteria</taxon>
        <taxon>Pseudomonadales</taxon>
        <taxon>Pseudomonadaceae</taxon>
        <taxon>Pseudomonas</taxon>
    </lineage>
</organism>
<dbReference type="InterPro" id="IPR046883">
    <property type="entry name" value="T6SS_FHA_C"/>
</dbReference>
<dbReference type="PROSITE" id="PS50006">
    <property type="entry name" value="FHA_DOMAIN"/>
    <property type="match status" value="1"/>
</dbReference>
<accession>A0A2T5PAH5</accession>
<dbReference type="InterPro" id="IPR008984">
    <property type="entry name" value="SMAD_FHA_dom_sf"/>
</dbReference>
<evidence type="ECO:0000313" key="4">
    <source>
        <dbReference type="Proteomes" id="UP000244064"/>
    </source>
</evidence>
<dbReference type="SUPFAM" id="SSF49879">
    <property type="entry name" value="SMAD/FHA domain"/>
    <property type="match status" value="1"/>
</dbReference>
<sequence length="570" mass="60448">MPLSLTITSYHKLTPGQCSEKRLDRGELSIGRGLDCDWVLPDPERLVSSRHCVVQFRDGSYYLTDTSTNGVTLERSGVRLRRGNSELLQDGELVRLGNYEIQVRVEAPEFSSGSAQDVFLGAAPGYSAPASGAAFTDFDALLGGGSAPSADPFAGMSSAQAHFQGGSPLDTKPDLFDFLGTPAAPSQAPRADHIPAEMHSFTPPVAQQPIVTPASVPPVSGAPAGGIPADWDPFADIQTPAVQAAPQSQAFEMPVQPGNPLELPSSPLPLDFDLAAVTALDGTPLGGTPAASSALDGLQSPEMVPPAKPLTGTPSGVPQTDPFAAIGLAPAAAEQPSSLPPAQPQPQSPPAQAPVVPPSRPAAVQPAVAAAGLAEPELLQAFLRGAGLERLQIQPADRVAQMEAIGRSYRLMVEGLVDVLRARASLKGEFRMSQTMIRPVENNPLKFAPNVEEALLLLLRQGNQAFMPPDQAVSESFEDLKAHQIAVMAGIQGAIRHLLARFEPRTLEGRLDKPGGLSALLPGARQAKYWELFTQLYAGISREAEEDFQDLFGREFSRAYEEQIARLQRS</sequence>
<dbReference type="RefSeq" id="WP_108106858.1">
    <property type="nucleotide sequence ID" value="NZ_QASN01000015.1"/>
</dbReference>
<dbReference type="SMART" id="SM00240">
    <property type="entry name" value="FHA"/>
    <property type="match status" value="1"/>
</dbReference>
<evidence type="ECO:0000259" key="2">
    <source>
        <dbReference type="PROSITE" id="PS50006"/>
    </source>
</evidence>
<name>A0A2T5PAH5_9PSED</name>
<feature type="region of interest" description="Disordered" evidence="1">
    <location>
        <begin position="287"/>
        <end position="360"/>
    </location>
</feature>
<reference evidence="3 4" key="1">
    <citation type="submission" date="2018-04" db="EMBL/GenBank/DDBJ databases">
        <title>Pseudomonas sp. nov., isolated from mangrove soil.</title>
        <authorList>
            <person name="Chen C."/>
        </authorList>
    </citation>
    <scope>NUCLEOTIDE SEQUENCE [LARGE SCALE GENOMIC DNA]</scope>
    <source>
        <strain evidence="3 4">TC-11</strain>
    </source>
</reference>
<feature type="region of interest" description="Disordered" evidence="1">
    <location>
        <begin position="242"/>
        <end position="263"/>
    </location>
</feature>
<gene>
    <name evidence="3" type="ORF">DBO85_08615</name>
</gene>
<dbReference type="OrthoDB" id="273564at2"/>
<dbReference type="InterPro" id="IPR017735">
    <property type="entry name" value="T6SS_FHA"/>
</dbReference>
<proteinExistence type="predicted"/>
<feature type="domain" description="FHA" evidence="2">
    <location>
        <begin position="28"/>
        <end position="78"/>
    </location>
</feature>
<dbReference type="Pfam" id="PF20232">
    <property type="entry name" value="T6SS_FHA_C"/>
    <property type="match status" value="1"/>
</dbReference>
<evidence type="ECO:0000256" key="1">
    <source>
        <dbReference type="SAM" id="MobiDB-lite"/>
    </source>
</evidence>
<dbReference type="CDD" id="cd00060">
    <property type="entry name" value="FHA"/>
    <property type="match status" value="1"/>
</dbReference>
<keyword evidence="4" id="KW-1185">Reference proteome</keyword>
<protein>
    <submittedName>
        <fullName evidence="3">Type VI secretion system-associated FHA domain protein TagH</fullName>
    </submittedName>
</protein>
<dbReference type="Gene3D" id="2.60.200.20">
    <property type="match status" value="1"/>
</dbReference>
<dbReference type="EMBL" id="QASN01000015">
    <property type="protein sequence ID" value="PTU74715.1"/>
    <property type="molecule type" value="Genomic_DNA"/>
</dbReference>
<dbReference type="Proteomes" id="UP000244064">
    <property type="component" value="Unassembled WGS sequence"/>
</dbReference>
<dbReference type="InterPro" id="IPR000253">
    <property type="entry name" value="FHA_dom"/>
</dbReference>
<dbReference type="AlphaFoldDB" id="A0A2T5PAH5"/>
<dbReference type="Pfam" id="PF00498">
    <property type="entry name" value="FHA"/>
    <property type="match status" value="1"/>
</dbReference>
<feature type="compositionally biased region" description="Pro residues" evidence="1">
    <location>
        <begin position="338"/>
        <end position="360"/>
    </location>
</feature>
<evidence type="ECO:0000313" key="3">
    <source>
        <dbReference type="EMBL" id="PTU74715.1"/>
    </source>
</evidence>
<feature type="compositionally biased region" description="Low complexity" evidence="1">
    <location>
        <begin position="324"/>
        <end position="337"/>
    </location>
</feature>